<proteinExistence type="predicted"/>
<dbReference type="EMBL" id="CAEUNI010000100">
    <property type="protein sequence ID" value="CAB4372338.1"/>
    <property type="molecule type" value="Genomic_DNA"/>
</dbReference>
<evidence type="ECO:0000313" key="1">
    <source>
        <dbReference type="EMBL" id="CAB4372338.1"/>
    </source>
</evidence>
<organism evidence="1">
    <name type="scientific">freshwater metagenome</name>
    <dbReference type="NCBI Taxonomy" id="449393"/>
    <lineage>
        <taxon>unclassified sequences</taxon>
        <taxon>metagenomes</taxon>
        <taxon>ecological metagenomes</taxon>
    </lineage>
</organism>
<protein>
    <submittedName>
        <fullName evidence="1">Unannotated protein</fullName>
    </submittedName>
</protein>
<sequence length="52" mass="5427">MPSDAETAAALRAIICVDFGPGIAVMTLRFCSTGVIGVLISPVYFGHEKIST</sequence>
<reference evidence="1" key="1">
    <citation type="submission" date="2020-05" db="EMBL/GenBank/DDBJ databases">
        <authorList>
            <person name="Chiriac C."/>
            <person name="Salcher M."/>
            <person name="Ghai R."/>
            <person name="Kavagutti S V."/>
        </authorList>
    </citation>
    <scope>NUCLEOTIDE SEQUENCE</scope>
</reference>
<gene>
    <name evidence="1" type="ORF">UFOPK4182_00838</name>
</gene>
<name>A0A6J6APT0_9ZZZZ</name>
<dbReference type="AlphaFoldDB" id="A0A6J6APT0"/>
<accession>A0A6J6APT0</accession>